<dbReference type="RefSeq" id="WP_154076201.1">
    <property type="nucleotide sequence ID" value="NZ_CP045929.1"/>
</dbReference>
<dbReference type="SUPFAM" id="SSF54427">
    <property type="entry name" value="NTF2-like"/>
    <property type="match status" value="1"/>
</dbReference>
<dbReference type="Pfam" id="PF12680">
    <property type="entry name" value="SnoaL_2"/>
    <property type="match status" value="1"/>
</dbReference>
<organism evidence="2 3">
    <name type="scientific">Allosaccharopolyspora coralli</name>
    <dbReference type="NCBI Taxonomy" id="2665642"/>
    <lineage>
        <taxon>Bacteria</taxon>
        <taxon>Bacillati</taxon>
        <taxon>Actinomycetota</taxon>
        <taxon>Actinomycetes</taxon>
        <taxon>Pseudonocardiales</taxon>
        <taxon>Pseudonocardiaceae</taxon>
        <taxon>Allosaccharopolyspora</taxon>
    </lineage>
</organism>
<dbReference type="InterPro" id="IPR037401">
    <property type="entry name" value="SnoaL-like"/>
</dbReference>
<dbReference type="InterPro" id="IPR032710">
    <property type="entry name" value="NTF2-like_dom_sf"/>
</dbReference>
<protein>
    <recommendedName>
        <fullName evidence="1">SnoaL-like domain-containing protein</fullName>
    </recommendedName>
</protein>
<keyword evidence="3" id="KW-1185">Reference proteome</keyword>
<gene>
    <name evidence="2" type="ORF">GIY23_08825</name>
</gene>
<proteinExistence type="predicted"/>
<evidence type="ECO:0000313" key="3">
    <source>
        <dbReference type="Proteomes" id="UP000371041"/>
    </source>
</evidence>
<dbReference type="AlphaFoldDB" id="A0A5Q3QFK9"/>
<feature type="domain" description="SnoaL-like" evidence="1">
    <location>
        <begin position="36"/>
        <end position="140"/>
    </location>
</feature>
<dbReference type="Proteomes" id="UP000371041">
    <property type="component" value="Chromosome"/>
</dbReference>
<accession>A0A5Q3QFK9</accession>
<name>A0A5Q3QFK9_9PSEU</name>
<sequence>MRLSSSLAVVAGGALALGARAALPHLIARKVRSDLDKLNAGDHRPMLAAYADDAILRFPVGDHRWSGEHRGKTAIERFLREFTAAGLFGEITELHASGPPWRMTLLARFDDHALGPRGQRLYDNRAVLLGRLRWGKIVEHEDFFADTGPLETLERRLRELDRHPVT</sequence>
<dbReference type="KEGG" id="sace:GIY23_08825"/>
<evidence type="ECO:0000259" key="1">
    <source>
        <dbReference type="Pfam" id="PF12680"/>
    </source>
</evidence>
<dbReference type="EMBL" id="CP045929">
    <property type="protein sequence ID" value="QGK69607.1"/>
    <property type="molecule type" value="Genomic_DNA"/>
</dbReference>
<evidence type="ECO:0000313" key="2">
    <source>
        <dbReference type="EMBL" id="QGK69607.1"/>
    </source>
</evidence>
<reference evidence="3" key="1">
    <citation type="submission" date="2019-11" db="EMBL/GenBank/DDBJ databases">
        <title>The complete genome sequence of Saccharopolyspora sp. E2A.</title>
        <authorList>
            <person name="Zhang G."/>
        </authorList>
    </citation>
    <scope>NUCLEOTIDE SEQUENCE [LARGE SCALE GENOMIC DNA]</scope>
    <source>
        <strain evidence="3">E2A</strain>
    </source>
</reference>
<dbReference type="Gene3D" id="3.10.450.50">
    <property type="match status" value="1"/>
</dbReference>